<feature type="signal peptide" evidence="1">
    <location>
        <begin position="1"/>
        <end position="19"/>
    </location>
</feature>
<gene>
    <name evidence="2" type="ORF">CWC05_01440</name>
</gene>
<dbReference type="SUPFAM" id="SSF55486">
    <property type="entry name" value="Metalloproteases ('zincins'), catalytic domain"/>
    <property type="match status" value="1"/>
</dbReference>
<comment type="caution">
    <text evidence="2">The sequence shown here is derived from an EMBL/GenBank/DDBJ whole genome shotgun (WGS) entry which is preliminary data.</text>
</comment>
<accession>A0A5S3Z7A9</accession>
<organism evidence="2 3">
    <name type="scientific">Pseudoalteromonas ruthenica</name>
    <dbReference type="NCBI Taxonomy" id="151081"/>
    <lineage>
        <taxon>Bacteria</taxon>
        <taxon>Pseudomonadati</taxon>
        <taxon>Pseudomonadota</taxon>
        <taxon>Gammaproteobacteria</taxon>
        <taxon>Alteromonadales</taxon>
        <taxon>Pseudoalteromonadaceae</taxon>
        <taxon>Pseudoalteromonas</taxon>
    </lineage>
</organism>
<evidence type="ECO:0000313" key="2">
    <source>
        <dbReference type="EMBL" id="TMP88132.1"/>
    </source>
</evidence>
<evidence type="ECO:0000256" key="1">
    <source>
        <dbReference type="SAM" id="SignalP"/>
    </source>
</evidence>
<proteinExistence type="predicted"/>
<protein>
    <recommendedName>
        <fullName evidence="4">Peptidase M61 catalytic domain-containing protein</fullName>
    </recommendedName>
</protein>
<reference evidence="2 3" key="1">
    <citation type="submission" date="2017-12" db="EMBL/GenBank/DDBJ databases">
        <authorList>
            <person name="Paulsen S."/>
            <person name="Gram L.K."/>
        </authorList>
    </citation>
    <scope>NUCLEOTIDE SEQUENCE [LARGE SCALE GENOMIC DNA]</scope>
    <source>
        <strain evidence="2 3">S2897</strain>
    </source>
</reference>
<dbReference type="RefSeq" id="WP_138547151.1">
    <property type="nucleotide sequence ID" value="NZ_PNCG01000002.1"/>
</dbReference>
<keyword evidence="1" id="KW-0732">Signal</keyword>
<reference evidence="3" key="2">
    <citation type="submission" date="2019-06" db="EMBL/GenBank/DDBJ databases">
        <title>Co-occurence of chitin degradation, pigmentation and bioactivity in marine Pseudoalteromonas.</title>
        <authorList>
            <person name="Sonnenschein E.C."/>
            <person name="Bech P.K."/>
        </authorList>
    </citation>
    <scope>NUCLEOTIDE SEQUENCE [LARGE SCALE GENOMIC DNA]</scope>
    <source>
        <strain evidence="3">S2897</strain>
    </source>
</reference>
<feature type="chain" id="PRO_5024426200" description="Peptidase M61 catalytic domain-containing protein" evidence="1">
    <location>
        <begin position="20"/>
        <end position="282"/>
    </location>
</feature>
<dbReference type="Proteomes" id="UP000305874">
    <property type="component" value="Unassembled WGS sequence"/>
</dbReference>
<evidence type="ECO:0000313" key="3">
    <source>
        <dbReference type="Proteomes" id="UP000305874"/>
    </source>
</evidence>
<dbReference type="AlphaFoldDB" id="A0A5S3Z7A9"/>
<sequence length="282" mass="32416">MRIYVAIIVLAFLTPGTSADTHWQLNFESYASDERQQQLQAWVKTAVDNTHNQLGSLNYKHVDVSISQPVFTTEAVPWGEIKRGPPVQVVLEIGRFADIKRIRKDWTIYHELAHLYMPYLPAEDRWLSEGFATLMQNYTMLHAGIYNRGQFEHRLQAGLARGKADTRIQQGPLSEVSATMWQRQAYQRVYWSGVAYFIEVESELARQKLRLSDVIARYNHCCFRPRSSAKEFISALDGIAKTPVFSNLYSRYRLRRDFPTIKQAQIARLTISEVNLGAATGQ</sequence>
<evidence type="ECO:0008006" key="4">
    <source>
        <dbReference type="Google" id="ProtNLM"/>
    </source>
</evidence>
<dbReference type="EMBL" id="PNCG01000002">
    <property type="protein sequence ID" value="TMP88132.1"/>
    <property type="molecule type" value="Genomic_DNA"/>
</dbReference>
<name>A0A5S3Z7A9_9GAMM</name>